<feature type="transmembrane region" description="Helical" evidence="6">
    <location>
        <begin position="381"/>
        <end position="401"/>
    </location>
</feature>
<dbReference type="InterPro" id="IPR036259">
    <property type="entry name" value="MFS_trans_sf"/>
</dbReference>
<dbReference type="AlphaFoldDB" id="A0A371R2R3"/>
<evidence type="ECO:0000313" key="8">
    <source>
        <dbReference type="EMBL" id="RFA97621.1"/>
    </source>
</evidence>
<comment type="subcellular location">
    <subcellularLocation>
        <location evidence="1">Membrane</location>
        <topology evidence="1">Multi-pass membrane protein</topology>
    </subcellularLocation>
</comment>
<evidence type="ECO:0000256" key="3">
    <source>
        <dbReference type="ARBA" id="ARBA00022692"/>
    </source>
</evidence>
<dbReference type="OrthoDB" id="117970at2157"/>
<dbReference type="EMBL" id="NMUE01000003">
    <property type="protein sequence ID" value="RFA98059.1"/>
    <property type="molecule type" value="Genomic_DNA"/>
</dbReference>
<dbReference type="EMBL" id="NMUF01000024">
    <property type="protein sequence ID" value="RFA97621.1"/>
    <property type="molecule type" value="Genomic_DNA"/>
</dbReference>
<name>A0A371R2R3_9CREN</name>
<keyword evidence="5 6" id="KW-0472">Membrane</keyword>
<organism evidence="9 11">
    <name type="scientific">Pyrobaculum aerophilum</name>
    <dbReference type="NCBI Taxonomy" id="13773"/>
    <lineage>
        <taxon>Archaea</taxon>
        <taxon>Thermoproteota</taxon>
        <taxon>Thermoprotei</taxon>
        <taxon>Thermoproteales</taxon>
        <taxon>Thermoproteaceae</taxon>
        <taxon>Pyrobaculum</taxon>
    </lineage>
</organism>
<dbReference type="PANTHER" id="PTHR43791:SF100">
    <property type="entry name" value="SUGAR TRANSPORTER"/>
    <property type="match status" value="1"/>
</dbReference>
<dbReference type="PROSITE" id="PS50850">
    <property type="entry name" value="MFS"/>
    <property type="match status" value="1"/>
</dbReference>
<dbReference type="Proteomes" id="UP000256877">
    <property type="component" value="Unassembled WGS sequence"/>
</dbReference>
<evidence type="ECO:0000259" key="7">
    <source>
        <dbReference type="PROSITE" id="PS50850"/>
    </source>
</evidence>
<feature type="transmembrane region" description="Helical" evidence="6">
    <location>
        <begin position="290"/>
        <end position="310"/>
    </location>
</feature>
<feature type="domain" description="Major facilitator superfamily (MFS) profile" evidence="7">
    <location>
        <begin position="1"/>
        <end position="406"/>
    </location>
</feature>
<keyword evidence="3 6" id="KW-0812">Transmembrane</keyword>
<evidence type="ECO:0000256" key="2">
    <source>
        <dbReference type="ARBA" id="ARBA00022448"/>
    </source>
</evidence>
<comment type="caution">
    <text evidence="9">The sequence shown here is derived from an EMBL/GenBank/DDBJ whole genome shotgun (WGS) entry which is preliminary data.</text>
</comment>
<keyword evidence="2" id="KW-0813">Transport</keyword>
<dbReference type="FunFam" id="1.20.1250.20:FF:000018">
    <property type="entry name" value="MFS transporter permease"/>
    <property type="match status" value="1"/>
</dbReference>
<dbReference type="Gene3D" id="1.20.1250.20">
    <property type="entry name" value="MFS general substrate transporter like domains"/>
    <property type="match status" value="2"/>
</dbReference>
<gene>
    <name evidence="9" type="ORF">CGL51_01575</name>
    <name evidence="8" type="ORF">CGL52_08830</name>
</gene>
<evidence type="ECO:0000256" key="1">
    <source>
        <dbReference type="ARBA" id="ARBA00004141"/>
    </source>
</evidence>
<evidence type="ECO:0000256" key="5">
    <source>
        <dbReference type="ARBA" id="ARBA00023136"/>
    </source>
</evidence>
<feature type="transmembrane region" description="Helical" evidence="6">
    <location>
        <begin position="37"/>
        <end position="59"/>
    </location>
</feature>
<dbReference type="GO" id="GO:0022857">
    <property type="term" value="F:transmembrane transporter activity"/>
    <property type="evidence" value="ECO:0007669"/>
    <property type="project" value="InterPro"/>
</dbReference>
<evidence type="ECO:0000313" key="10">
    <source>
        <dbReference type="Proteomes" id="UP000256877"/>
    </source>
</evidence>
<evidence type="ECO:0000256" key="4">
    <source>
        <dbReference type="ARBA" id="ARBA00022989"/>
    </source>
</evidence>
<feature type="transmembrane region" description="Helical" evidence="6">
    <location>
        <begin position="347"/>
        <end position="369"/>
    </location>
</feature>
<feature type="transmembrane region" description="Helical" evidence="6">
    <location>
        <begin position="159"/>
        <end position="179"/>
    </location>
</feature>
<dbReference type="PANTHER" id="PTHR43791">
    <property type="entry name" value="PERMEASE-RELATED"/>
    <property type="match status" value="1"/>
</dbReference>
<feature type="transmembrane region" description="Helical" evidence="6">
    <location>
        <begin position="124"/>
        <end position="147"/>
    </location>
</feature>
<dbReference type="GO" id="GO:0005886">
    <property type="term" value="C:plasma membrane"/>
    <property type="evidence" value="ECO:0007669"/>
    <property type="project" value="TreeGrafter"/>
</dbReference>
<reference evidence="10 11" key="1">
    <citation type="submission" date="2017-07" db="EMBL/GenBank/DDBJ databases">
        <title>Draft genome sequence of aerobic hyperthermophilic archaea, Pyrobaculum aerophilum YKB31 and YKB32.</title>
        <authorList>
            <person name="Mochizuki T."/>
            <person name="Berliner A.J."/>
            <person name="Yoshida-Takashima Y."/>
            <person name="Takaki Y."/>
            <person name="Nunoura T."/>
            <person name="Takai K."/>
        </authorList>
    </citation>
    <scope>NUCLEOTIDE SEQUENCE [LARGE SCALE GENOMIC DNA]</scope>
    <source>
        <strain evidence="9 11">YKB31</strain>
        <strain evidence="8 10">YKB32</strain>
    </source>
</reference>
<feature type="transmembrane region" description="Helical" evidence="6">
    <location>
        <begin position="91"/>
        <end position="112"/>
    </location>
</feature>
<evidence type="ECO:0000256" key="6">
    <source>
        <dbReference type="SAM" id="Phobius"/>
    </source>
</evidence>
<dbReference type="RefSeq" id="WP_116420437.1">
    <property type="nucleotide sequence ID" value="NZ_NMUE01000003.1"/>
</dbReference>
<feature type="transmembrane region" description="Helical" evidence="6">
    <location>
        <begin position="258"/>
        <end position="278"/>
    </location>
</feature>
<dbReference type="Proteomes" id="UP000257123">
    <property type="component" value="Unassembled WGS sequence"/>
</dbReference>
<proteinExistence type="predicted"/>
<sequence length="412" mass="45315">MPIIWIAYLLAFIDRVNIGIASLGMKQSLGLTDEDFGLAAGIFFIGYFILEIPGTYIVEKLSAKKWIARILISWGLVASLTGLVQDKWQLFAARFALGLAEASFFPGIIVYLTHWFLEDERSRAVSLFMSAIAVANIILSPLSGWLLTVNWLGLEGWRWVLILEGLPSVFWGIAVLFLLPDWPRDAKWLSHEEAKWLEEELERERKSHPPERVSFWTTGLKIPEAWLLALVYFLATSGLYGITFWSPQVLKALTGGNSIVVGILNAVMYTAALVSMIIVGRSSDRRGERFFHSSIPLFIGAVGLVLVAPLANQPHLAFIALIIAAVGIYGFYPPFWPIPQRMLAGVARAVAVGLINSVGNLGGFAGPYIVGYLNTIGHMSYAGLIYLAGSTVASGALLLYLRKKLSTSTPQK</sequence>
<protein>
    <submittedName>
        <fullName evidence="9">MFS transporter</fullName>
    </submittedName>
</protein>
<dbReference type="SUPFAM" id="SSF103473">
    <property type="entry name" value="MFS general substrate transporter"/>
    <property type="match status" value="1"/>
</dbReference>
<dbReference type="CDD" id="cd17319">
    <property type="entry name" value="MFS_ExuT_GudP_like"/>
    <property type="match status" value="1"/>
</dbReference>
<evidence type="ECO:0000313" key="11">
    <source>
        <dbReference type="Proteomes" id="UP000257123"/>
    </source>
</evidence>
<dbReference type="Pfam" id="PF07690">
    <property type="entry name" value="MFS_1"/>
    <property type="match status" value="1"/>
</dbReference>
<evidence type="ECO:0000313" key="9">
    <source>
        <dbReference type="EMBL" id="RFA98059.1"/>
    </source>
</evidence>
<feature type="transmembrane region" description="Helical" evidence="6">
    <location>
        <begin position="316"/>
        <end position="335"/>
    </location>
</feature>
<accession>A0A371R2R3</accession>
<dbReference type="InterPro" id="IPR020846">
    <property type="entry name" value="MFS_dom"/>
</dbReference>
<feature type="transmembrane region" description="Helical" evidence="6">
    <location>
        <begin position="225"/>
        <end position="246"/>
    </location>
</feature>
<dbReference type="InterPro" id="IPR011701">
    <property type="entry name" value="MFS"/>
</dbReference>
<keyword evidence="4 6" id="KW-1133">Transmembrane helix</keyword>